<evidence type="ECO:0000256" key="1">
    <source>
        <dbReference type="SAM" id="MobiDB-lite"/>
    </source>
</evidence>
<feature type="compositionally biased region" description="Polar residues" evidence="1">
    <location>
        <begin position="646"/>
        <end position="660"/>
    </location>
</feature>
<evidence type="ECO:0000313" key="2">
    <source>
        <dbReference type="EMBL" id="KAL5105108.1"/>
    </source>
</evidence>
<proteinExistence type="predicted"/>
<accession>A0ABR4Q614</accession>
<dbReference type="InterPro" id="IPR011009">
    <property type="entry name" value="Kinase-like_dom_sf"/>
</dbReference>
<feature type="compositionally biased region" description="Acidic residues" evidence="1">
    <location>
        <begin position="918"/>
        <end position="929"/>
    </location>
</feature>
<dbReference type="InterPro" id="IPR011989">
    <property type="entry name" value="ARM-like"/>
</dbReference>
<dbReference type="SUPFAM" id="SSF56112">
    <property type="entry name" value="Protein kinase-like (PK-like)"/>
    <property type="match status" value="1"/>
</dbReference>
<dbReference type="EMBL" id="JAKROA010000009">
    <property type="protein sequence ID" value="KAL5105108.1"/>
    <property type="molecule type" value="Genomic_DNA"/>
</dbReference>
<protein>
    <submittedName>
        <fullName evidence="2">N-terminal kinase-like protein</fullName>
    </submittedName>
</protein>
<evidence type="ECO:0000313" key="3">
    <source>
        <dbReference type="Proteomes" id="UP001651158"/>
    </source>
</evidence>
<feature type="region of interest" description="Disordered" evidence="1">
    <location>
        <begin position="646"/>
        <end position="843"/>
    </location>
</feature>
<keyword evidence="3" id="KW-1185">Reference proteome</keyword>
<dbReference type="Gene3D" id="3.30.200.20">
    <property type="entry name" value="Phosphorylase Kinase, domain 1"/>
    <property type="match status" value="1"/>
</dbReference>
<dbReference type="InterPro" id="IPR051177">
    <property type="entry name" value="CIK-Related_Protein"/>
</dbReference>
<dbReference type="InterPro" id="IPR016024">
    <property type="entry name" value="ARM-type_fold"/>
</dbReference>
<name>A0ABR4Q614_9CEST</name>
<feature type="compositionally biased region" description="Low complexity" evidence="1">
    <location>
        <begin position="661"/>
        <end position="674"/>
    </location>
</feature>
<feature type="compositionally biased region" description="Low complexity" evidence="1">
    <location>
        <begin position="896"/>
        <end position="909"/>
    </location>
</feature>
<dbReference type="PANTHER" id="PTHR12984:SF3">
    <property type="entry name" value="N-TERMINAL KINASE-LIKE PROTEIN"/>
    <property type="match status" value="1"/>
</dbReference>
<dbReference type="Gene3D" id="1.10.510.10">
    <property type="entry name" value="Transferase(Phosphotransferase) domain 1"/>
    <property type="match status" value="1"/>
</dbReference>
<organism evidence="2 3">
    <name type="scientific">Taenia crassiceps</name>
    <dbReference type="NCBI Taxonomy" id="6207"/>
    <lineage>
        <taxon>Eukaryota</taxon>
        <taxon>Metazoa</taxon>
        <taxon>Spiralia</taxon>
        <taxon>Lophotrochozoa</taxon>
        <taxon>Platyhelminthes</taxon>
        <taxon>Cestoda</taxon>
        <taxon>Eucestoda</taxon>
        <taxon>Cyclophyllidea</taxon>
        <taxon>Taeniidae</taxon>
        <taxon>Taenia</taxon>
    </lineage>
</organism>
<gene>
    <name evidence="2" type="ORF">TcWFU_001860</name>
</gene>
<sequence length="929" mass="100208">MWIFSSKSSDNTASASALGSVLGSHGSDDPLASYTLLQPLAEEPLPGPFDIHWMRQSAVSQRKPGDRVTVFSCLRLLSSNSPAATTVLSQIVKRMKTLRHPNILNWLAGTDQLKVPFYIITEEVHPLLEYIREQADSSSNFAFLASWGIYQVTRALGFLNDDCHLSHNAVCAAAVYVNRSSEWKLGRLDYVTPLTEAAEQKLKIPRPAAYCAPNGHYIDAWGLACLIWEIFNPESLTEANQLGAKVSLERLPRPLVAPYRRLLATRISMVASRARSPFTAFLKVGFFRNDYINTLLFLEEIQLKDKEEKAQFLGELGERAVGLFPDAICRYKILPHLVNSLRFGSAGVEALVPVLELAHLLPSEDFEVVVVPGLVRLFAAPDRATRVRLLDQLPRFVDKLPRALVETQIFGPVSAGFTDANPLVREATIRAMVHLAPCLPSRILNDSLVRHLTTLEFKDDQGGIRTNATICLAKLASRLDPGVRRGPLLNALLRATRDPFPPSRQAAVTGLAACQAFFSAQELAGKVIPCLSFMAVDTEKEIRDIALKALRGMVERLEKASEDPSVGDADTSVLGDHSASSGAAAVVAAGGKLTAAGATIGNWALIALSTISSRLISSSTTLAAAAQHATQASSGVLASASALNNDHQTVGSEQQRSGSMTSSSSAVAVDATTTKKQNLSLNMTEWEEEGEEDDTKGRQKELTGSGWGELDDEGEDDSEGWEGSKGNEIGFSSPTVTPKAASPAVVMKQAKPHDLLIDWDAPMQPQQFRQSPPQIDKASSLGPQPTVPPQSSTKQDWQWDEETSDWNVGAAAPAAHVLRPQTVKASSLSPPPTGPVTSMRTPEASAGGVAACGAWERAKTITAEDDFFQGLLGSRNTSTFGNSTASSIASGHHSPAQRQQKKAVVVQKPPRVKKAVEEGDDDDDGWDAW</sequence>
<feature type="compositionally biased region" description="Polar residues" evidence="1">
    <location>
        <begin position="764"/>
        <end position="773"/>
    </location>
</feature>
<dbReference type="PANTHER" id="PTHR12984">
    <property type="entry name" value="SCY1-RELATED S/T PROTEIN KINASE-LIKE"/>
    <property type="match status" value="1"/>
</dbReference>
<feature type="region of interest" description="Disordered" evidence="1">
    <location>
        <begin position="874"/>
        <end position="929"/>
    </location>
</feature>
<dbReference type="Gene3D" id="1.25.10.10">
    <property type="entry name" value="Leucine-rich Repeat Variant"/>
    <property type="match status" value="1"/>
</dbReference>
<feature type="compositionally biased region" description="Acidic residues" evidence="1">
    <location>
        <begin position="685"/>
        <end position="694"/>
    </location>
</feature>
<feature type="compositionally biased region" description="Acidic residues" evidence="1">
    <location>
        <begin position="709"/>
        <end position="720"/>
    </location>
</feature>
<feature type="compositionally biased region" description="Polar residues" evidence="1">
    <location>
        <begin position="874"/>
        <end position="889"/>
    </location>
</feature>
<dbReference type="Proteomes" id="UP001651158">
    <property type="component" value="Unassembled WGS sequence"/>
</dbReference>
<dbReference type="SUPFAM" id="SSF48371">
    <property type="entry name" value="ARM repeat"/>
    <property type="match status" value="1"/>
</dbReference>
<reference evidence="2 3" key="1">
    <citation type="journal article" date="2022" name="Front. Cell. Infect. Microbiol.">
        <title>The Genomes of Two Strains of Taenia crassiceps the Animal Model for the Study of Human Cysticercosis.</title>
        <authorList>
            <person name="Bobes R.J."/>
            <person name="Estrada K."/>
            <person name="Rios-Valencia D.G."/>
            <person name="Calderon-Gallegos A."/>
            <person name="de la Torre P."/>
            <person name="Carrero J.C."/>
            <person name="Sanchez-Flores A."/>
            <person name="Laclette J.P."/>
        </authorList>
    </citation>
    <scope>NUCLEOTIDE SEQUENCE [LARGE SCALE GENOMIC DNA]</scope>
    <source>
        <strain evidence="2">WFUcys</strain>
    </source>
</reference>
<comment type="caution">
    <text evidence="2">The sequence shown here is derived from an EMBL/GenBank/DDBJ whole genome shotgun (WGS) entry which is preliminary data.</text>
</comment>